<reference evidence="5 6" key="1">
    <citation type="submission" date="2016-10" db="EMBL/GenBank/DDBJ databases">
        <authorList>
            <person name="de Groot N.N."/>
        </authorList>
    </citation>
    <scope>NUCLEOTIDE SEQUENCE [LARGE SCALE GENOMIC DNA]</scope>
    <source>
        <strain evidence="5 6">DSM 21800</strain>
    </source>
</reference>
<dbReference type="STRING" id="630515.SAMN04489812_2639"/>
<keyword evidence="3" id="KW-0804">Transcription</keyword>
<dbReference type="PROSITE" id="PS50949">
    <property type="entry name" value="HTH_GNTR"/>
    <property type="match status" value="1"/>
</dbReference>
<dbReference type="AlphaFoldDB" id="A0A1H1U548"/>
<dbReference type="PANTHER" id="PTHR43537:SF5">
    <property type="entry name" value="UXU OPERON TRANSCRIPTIONAL REGULATOR"/>
    <property type="match status" value="1"/>
</dbReference>
<dbReference type="SMART" id="SM00895">
    <property type="entry name" value="FCD"/>
    <property type="match status" value="1"/>
</dbReference>
<accession>A0A1H1U548</accession>
<dbReference type="EMBL" id="LT629772">
    <property type="protein sequence ID" value="SDS67473.1"/>
    <property type="molecule type" value="Genomic_DNA"/>
</dbReference>
<dbReference type="Gene3D" id="1.20.120.530">
    <property type="entry name" value="GntR ligand-binding domain-like"/>
    <property type="match status" value="1"/>
</dbReference>
<proteinExistence type="predicted"/>
<dbReference type="SUPFAM" id="SSF48008">
    <property type="entry name" value="GntR ligand-binding domain-like"/>
    <property type="match status" value="1"/>
</dbReference>
<dbReference type="Pfam" id="PF07729">
    <property type="entry name" value="FCD"/>
    <property type="match status" value="1"/>
</dbReference>
<keyword evidence="1" id="KW-0805">Transcription regulation</keyword>
<dbReference type="GO" id="GO:0003677">
    <property type="term" value="F:DNA binding"/>
    <property type="evidence" value="ECO:0007669"/>
    <property type="project" value="UniProtKB-KW"/>
</dbReference>
<sequence length="239" mass="26471">MSLGPTREPVAQQIVGIIRELGLHPGDAMPTERDLIDRLRLSRNTVREAIRELRAWGIVDIRHGHGTFVASPSLQALAPTLVFRTLVAGPEGLDALRNLARIREILETSAIGEVAEVLSEEDRTELDRLCDLIGDPETSADADRRFHRLLYNRVDNPLIGQLVDVFWEAYNEAHDQLAEVVQHGQDSVAAHRRIVRALTAHDRQEAEQAMHAHFDGIYARLDDSRAGFSSAPVGDGSTA</sequence>
<evidence type="ECO:0000313" key="6">
    <source>
        <dbReference type="Proteomes" id="UP000199103"/>
    </source>
</evidence>
<name>A0A1H1U548_9ACTN</name>
<dbReference type="InterPro" id="IPR008920">
    <property type="entry name" value="TF_FadR/GntR_C"/>
</dbReference>
<dbReference type="Gene3D" id="1.10.10.10">
    <property type="entry name" value="Winged helix-like DNA-binding domain superfamily/Winged helix DNA-binding domain"/>
    <property type="match status" value="1"/>
</dbReference>
<dbReference type="InterPro" id="IPR036390">
    <property type="entry name" value="WH_DNA-bd_sf"/>
</dbReference>
<dbReference type="PANTHER" id="PTHR43537">
    <property type="entry name" value="TRANSCRIPTIONAL REGULATOR, GNTR FAMILY"/>
    <property type="match status" value="1"/>
</dbReference>
<dbReference type="SMART" id="SM00345">
    <property type="entry name" value="HTH_GNTR"/>
    <property type="match status" value="1"/>
</dbReference>
<dbReference type="CDD" id="cd07377">
    <property type="entry name" value="WHTH_GntR"/>
    <property type="match status" value="1"/>
</dbReference>
<evidence type="ECO:0000256" key="3">
    <source>
        <dbReference type="ARBA" id="ARBA00023163"/>
    </source>
</evidence>
<dbReference type="InterPro" id="IPR036388">
    <property type="entry name" value="WH-like_DNA-bd_sf"/>
</dbReference>
<keyword evidence="6" id="KW-1185">Reference proteome</keyword>
<protein>
    <submittedName>
        <fullName evidence="5">DNA-binding transcriptional regulator, FadR family</fullName>
    </submittedName>
</protein>
<feature type="domain" description="HTH gntR-type" evidence="4">
    <location>
        <begin position="4"/>
        <end position="72"/>
    </location>
</feature>
<dbReference type="GO" id="GO:0003700">
    <property type="term" value="F:DNA-binding transcription factor activity"/>
    <property type="evidence" value="ECO:0007669"/>
    <property type="project" value="InterPro"/>
</dbReference>
<evidence type="ECO:0000256" key="2">
    <source>
        <dbReference type="ARBA" id="ARBA00023125"/>
    </source>
</evidence>
<organism evidence="5 6">
    <name type="scientific">Microlunatus soli</name>
    <dbReference type="NCBI Taxonomy" id="630515"/>
    <lineage>
        <taxon>Bacteria</taxon>
        <taxon>Bacillati</taxon>
        <taxon>Actinomycetota</taxon>
        <taxon>Actinomycetes</taxon>
        <taxon>Propionibacteriales</taxon>
        <taxon>Propionibacteriaceae</taxon>
        <taxon>Microlunatus</taxon>
    </lineage>
</organism>
<dbReference type="Pfam" id="PF00392">
    <property type="entry name" value="GntR"/>
    <property type="match status" value="1"/>
</dbReference>
<evidence type="ECO:0000256" key="1">
    <source>
        <dbReference type="ARBA" id="ARBA00023015"/>
    </source>
</evidence>
<keyword evidence="2 5" id="KW-0238">DNA-binding</keyword>
<evidence type="ECO:0000259" key="4">
    <source>
        <dbReference type="PROSITE" id="PS50949"/>
    </source>
</evidence>
<dbReference type="PRINTS" id="PR00035">
    <property type="entry name" value="HTHGNTR"/>
</dbReference>
<dbReference type="Proteomes" id="UP000199103">
    <property type="component" value="Chromosome I"/>
</dbReference>
<dbReference type="InterPro" id="IPR011711">
    <property type="entry name" value="GntR_C"/>
</dbReference>
<evidence type="ECO:0000313" key="5">
    <source>
        <dbReference type="EMBL" id="SDS67473.1"/>
    </source>
</evidence>
<dbReference type="InterPro" id="IPR000524">
    <property type="entry name" value="Tscrpt_reg_HTH_GntR"/>
</dbReference>
<dbReference type="SUPFAM" id="SSF46785">
    <property type="entry name" value="Winged helix' DNA-binding domain"/>
    <property type="match status" value="1"/>
</dbReference>
<gene>
    <name evidence="5" type="ORF">SAMN04489812_2639</name>
</gene>